<dbReference type="AlphaFoldDB" id="A0AB39QBA2"/>
<sequence length="56" mass="6069">MHLQLESILAFDTEDEHDETDGTKDLNGLFAQLARETSGIQDIELLVDALPVAAAS</sequence>
<name>A0AB39QBA2_9ACTN</name>
<reference evidence="2" key="1">
    <citation type="submission" date="2024-07" db="EMBL/GenBank/DDBJ databases">
        <authorList>
            <person name="Yu S.T."/>
        </authorList>
    </citation>
    <scope>NUCLEOTIDE SEQUENCE</scope>
    <source>
        <strain evidence="2">R28</strain>
    </source>
</reference>
<feature type="region of interest" description="Disordered" evidence="1">
    <location>
        <begin position="1"/>
        <end position="23"/>
    </location>
</feature>
<evidence type="ECO:0000256" key="1">
    <source>
        <dbReference type="SAM" id="MobiDB-lite"/>
    </source>
</evidence>
<evidence type="ECO:0000313" key="2">
    <source>
        <dbReference type="EMBL" id="XDQ39607.1"/>
    </source>
</evidence>
<gene>
    <name evidence="2" type="ORF">AB5J49_43095</name>
</gene>
<accession>A0AB39QBA2</accession>
<proteinExistence type="predicted"/>
<dbReference type="RefSeq" id="WP_369174328.1">
    <property type="nucleotide sequence ID" value="NZ_CP163439.1"/>
</dbReference>
<dbReference type="EMBL" id="CP163439">
    <property type="protein sequence ID" value="XDQ39607.1"/>
    <property type="molecule type" value="Genomic_DNA"/>
</dbReference>
<evidence type="ECO:0008006" key="3">
    <source>
        <dbReference type="Google" id="ProtNLM"/>
    </source>
</evidence>
<organism evidence="2">
    <name type="scientific">Streptomyces sp. R28</name>
    <dbReference type="NCBI Taxonomy" id="3238628"/>
    <lineage>
        <taxon>Bacteria</taxon>
        <taxon>Bacillati</taxon>
        <taxon>Actinomycetota</taxon>
        <taxon>Actinomycetes</taxon>
        <taxon>Kitasatosporales</taxon>
        <taxon>Streptomycetaceae</taxon>
        <taxon>Streptomyces</taxon>
    </lineage>
</organism>
<protein>
    <recommendedName>
        <fullName evidence="3">FXSXX-COOH protein</fullName>
    </recommendedName>
</protein>